<dbReference type="EMBL" id="LLXL01000104">
    <property type="protein sequence ID" value="PKK77939.1"/>
    <property type="molecule type" value="Genomic_DNA"/>
</dbReference>
<gene>
    <name evidence="1" type="ORF">RhiirC2_730948</name>
</gene>
<feature type="non-terminal residue" evidence="1">
    <location>
        <position position="74"/>
    </location>
</feature>
<dbReference type="AlphaFoldDB" id="A0A2N1NVM4"/>
<proteinExistence type="predicted"/>
<protein>
    <submittedName>
        <fullName evidence="1">Uncharacterized protein</fullName>
    </submittedName>
</protein>
<evidence type="ECO:0000313" key="2">
    <source>
        <dbReference type="Proteomes" id="UP000233469"/>
    </source>
</evidence>
<organism evidence="1 2">
    <name type="scientific">Rhizophagus irregularis</name>
    <dbReference type="NCBI Taxonomy" id="588596"/>
    <lineage>
        <taxon>Eukaryota</taxon>
        <taxon>Fungi</taxon>
        <taxon>Fungi incertae sedis</taxon>
        <taxon>Mucoromycota</taxon>
        <taxon>Glomeromycotina</taxon>
        <taxon>Glomeromycetes</taxon>
        <taxon>Glomerales</taxon>
        <taxon>Glomeraceae</taxon>
        <taxon>Rhizophagus</taxon>
    </lineage>
</organism>
<name>A0A2N1NVM4_9GLOM</name>
<dbReference type="Proteomes" id="UP000233469">
    <property type="component" value="Unassembled WGS sequence"/>
</dbReference>
<reference evidence="1 2" key="2">
    <citation type="submission" date="2017-10" db="EMBL/GenBank/DDBJ databases">
        <title>Extensive intraspecific genome diversity in a model arbuscular mycorrhizal fungus.</title>
        <authorList>
            <person name="Chen E.C.H."/>
            <person name="Morin E."/>
            <person name="Baudet D."/>
            <person name="Noel J."/>
            <person name="Ndikumana S."/>
            <person name="Charron P."/>
            <person name="St-Onge C."/>
            <person name="Giorgi J."/>
            <person name="Grigoriev I.V."/>
            <person name="Roux C."/>
            <person name="Martin F.M."/>
            <person name="Corradi N."/>
        </authorList>
    </citation>
    <scope>NUCLEOTIDE SEQUENCE [LARGE SCALE GENOMIC DNA]</scope>
    <source>
        <strain evidence="1 2">C2</strain>
    </source>
</reference>
<accession>A0A2N1NVM4</accession>
<comment type="caution">
    <text evidence="1">The sequence shown here is derived from an EMBL/GenBank/DDBJ whole genome shotgun (WGS) entry which is preliminary data.</text>
</comment>
<reference evidence="1 2" key="1">
    <citation type="submission" date="2016-04" db="EMBL/GenBank/DDBJ databases">
        <title>Genome analyses suggest a sexual origin of heterokaryosis in a supposedly ancient asexual fungus.</title>
        <authorList>
            <person name="Ropars J."/>
            <person name="Sedzielewska K."/>
            <person name="Noel J."/>
            <person name="Charron P."/>
            <person name="Farinelli L."/>
            <person name="Marton T."/>
            <person name="Kruger M."/>
            <person name="Pelin A."/>
            <person name="Brachmann A."/>
            <person name="Corradi N."/>
        </authorList>
    </citation>
    <scope>NUCLEOTIDE SEQUENCE [LARGE SCALE GENOMIC DNA]</scope>
    <source>
        <strain evidence="1 2">C2</strain>
    </source>
</reference>
<evidence type="ECO:0000313" key="1">
    <source>
        <dbReference type="EMBL" id="PKK77939.1"/>
    </source>
</evidence>
<sequence length="74" mass="8784">MFRLREIRTCLRIIEDDQSNLENFVSTGSKVIETIYNVVNSEYLSALSSVTHVLNFEYSAGIWYDDWKEMHEIY</sequence>